<keyword evidence="2" id="KW-1185">Reference proteome</keyword>
<organism evidence="1 2">
    <name type="scientific">Desmophyllum pertusum</name>
    <dbReference type="NCBI Taxonomy" id="174260"/>
    <lineage>
        <taxon>Eukaryota</taxon>
        <taxon>Metazoa</taxon>
        <taxon>Cnidaria</taxon>
        <taxon>Anthozoa</taxon>
        <taxon>Hexacorallia</taxon>
        <taxon>Scleractinia</taxon>
        <taxon>Caryophylliina</taxon>
        <taxon>Caryophylliidae</taxon>
        <taxon>Desmophyllum</taxon>
    </lineage>
</organism>
<sequence>MSFTLSTRTKAIDECAARGLPSIAEEETKTLVLSNGVLGSLQSTCDASNVVARLQDKLQIKPSSISRFQVHENHADESVALLR</sequence>
<accession>A0A9W9YPP2</accession>
<evidence type="ECO:0000313" key="2">
    <source>
        <dbReference type="Proteomes" id="UP001163046"/>
    </source>
</evidence>
<dbReference type="EMBL" id="MU827320">
    <property type="protein sequence ID" value="KAJ7357522.1"/>
    <property type="molecule type" value="Genomic_DNA"/>
</dbReference>
<evidence type="ECO:0000313" key="1">
    <source>
        <dbReference type="EMBL" id="KAJ7357522.1"/>
    </source>
</evidence>
<dbReference type="AlphaFoldDB" id="A0A9W9YPP2"/>
<name>A0A9W9YPP2_9CNID</name>
<reference evidence="1" key="1">
    <citation type="submission" date="2023-01" db="EMBL/GenBank/DDBJ databases">
        <title>Genome assembly of the deep-sea coral Lophelia pertusa.</title>
        <authorList>
            <person name="Herrera S."/>
            <person name="Cordes E."/>
        </authorList>
    </citation>
    <scope>NUCLEOTIDE SEQUENCE</scope>
    <source>
        <strain evidence="1">USNM1676648</strain>
        <tissue evidence="1">Polyp</tissue>
    </source>
</reference>
<gene>
    <name evidence="1" type="ORF">OS493_024327</name>
</gene>
<proteinExistence type="predicted"/>
<dbReference type="OrthoDB" id="5982357at2759"/>
<protein>
    <submittedName>
        <fullName evidence="1">Uncharacterized protein</fullName>
    </submittedName>
</protein>
<dbReference type="Proteomes" id="UP001163046">
    <property type="component" value="Unassembled WGS sequence"/>
</dbReference>
<comment type="caution">
    <text evidence="1">The sequence shown here is derived from an EMBL/GenBank/DDBJ whole genome shotgun (WGS) entry which is preliminary data.</text>
</comment>